<evidence type="ECO:0000313" key="2">
    <source>
        <dbReference type="EMBL" id="KAF1929118.1"/>
    </source>
</evidence>
<dbReference type="OrthoDB" id="10556109at2759"/>
<dbReference type="Proteomes" id="UP000800082">
    <property type="component" value="Unassembled WGS sequence"/>
</dbReference>
<dbReference type="EMBL" id="ML978967">
    <property type="protein sequence ID" value="KAF1929118.1"/>
    <property type="molecule type" value="Genomic_DNA"/>
</dbReference>
<reference evidence="2" key="1">
    <citation type="journal article" date="2020" name="Stud. Mycol.">
        <title>101 Dothideomycetes genomes: a test case for predicting lifestyles and emergence of pathogens.</title>
        <authorList>
            <person name="Haridas S."/>
            <person name="Albert R."/>
            <person name="Binder M."/>
            <person name="Bloem J."/>
            <person name="Labutti K."/>
            <person name="Salamov A."/>
            <person name="Andreopoulos B."/>
            <person name="Baker S."/>
            <person name="Barry K."/>
            <person name="Bills G."/>
            <person name="Bluhm B."/>
            <person name="Cannon C."/>
            <person name="Castanera R."/>
            <person name="Culley D."/>
            <person name="Daum C."/>
            <person name="Ezra D."/>
            <person name="Gonzalez J."/>
            <person name="Henrissat B."/>
            <person name="Kuo A."/>
            <person name="Liang C."/>
            <person name="Lipzen A."/>
            <person name="Lutzoni F."/>
            <person name="Magnuson J."/>
            <person name="Mondo S."/>
            <person name="Nolan M."/>
            <person name="Ohm R."/>
            <person name="Pangilinan J."/>
            <person name="Park H.-J."/>
            <person name="Ramirez L."/>
            <person name="Alfaro M."/>
            <person name="Sun H."/>
            <person name="Tritt A."/>
            <person name="Yoshinaga Y."/>
            <person name="Zwiers L.-H."/>
            <person name="Turgeon B."/>
            <person name="Goodwin S."/>
            <person name="Spatafora J."/>
            <person name="Crous P."/>
            <person name="Grigoriev I."/>
        </authorList>
    </citation>
    <scope>NUCLEOTIDE SEQUENCE</scope>
    <source>
        <strain evidence="2">CBS 183.55</strain>
    </source>
</reference>
<feature type="region of interest" description="Disordered" evidence="1">
    <location>
        <begin position="135"/>
        <end position="165"/>
    </location>
</feature>
<gene>
    <name evidence="2" type="ORF">M421DRAFT_4922</name>
</gene>
<keyword evidence="3" id="KW-1185">Reference proteome</keyword>
<feature type="compositionally biased region" description="Basic and acidic residues" evidence="1">
    <location>
        <begin position="341"/>
        <end position="357"/>
    </location>
</feature>
<feature type="region of interest" description="Disordered" evidence="1">
    <location>
        <begin position="330"/>
        <end position="386"/>
    </location>
</feature>
<dbReference type="AlphaFoldDB" id="A0A6A5RPN7"/>
<evidence type="ECO:0000313" key="3">
    <source>
        <dbReference type="Proteomes" id="UP000800082"/>
    </source>
</evidence>
<feature type="compositionally biased region" description="Polar residues" evidence="1">
    <location>
        <begin position="358"/>
        <end position="381"/>
    </location>
</feature>
<organism evidence="2 3">
    <name type="scientific">Didymella exigua CBS 183.55</name>
    <dbReference type="NCBI Taxonomy" id="1150837"/>
    <lineage>
        <taxon>Eukaryota</taxon>
        <taxon>Fungi</taxon>
        <taxon>Dikarya</taxon>
        <taxon>Ascomycota</taxon>
        <taxon>Pezizomycotina</taxon>
        <taxon>Dothideomycetes</taxon>
        <taxon>Pleosporomycetidae</taxon>
        <taxon>Pleosporales</taxon>
        <taxon>Pleosporineae</taxon>
        <taxon>Didymellaceae</taxon>
        <taxon>Didymella</taxon>
    </lineage>
</organism>
<dbReference type="RefSeq" id="XP_033449366.1">
    <property type="nucleotide sequence ID" value="XM_033594767.1"/>
</dbReference>
<name>A0A6A5RPN7_9PLEO</name>
<feature type="region of interest" description="Disordered" evidence="1">
    <location>
        <begin position="236"/>
        <end position="263"/>
    </location>
</feature>
<evidence type="ECO:0000256" key="1">
    <source>
        <dbReference type="SAM" id="MobiDB-lite"/>
    </source>
</evidence>
<dbReference type="GeneID" id="54352435"/>
<feature type="compositionally biased region" description="Basic and acidic residues" evidence="1">
    <location>
        <begin position="236"/>
        <end position="261"/>
    </location>
</feature>
<protein>
    <submittedName>
        <fullName evidence="2">Uncharacterized protein</fullName>
    </submittedName>
</protein>
<sequence length="470" mass="53964">MTLDNEIRTAQAVQYRKLLGIPIVTTQRCPKNGADPVTGRSVSARDPELRKYDTAYPNIGIYDGRATYLSCLQRGDDMDIAQRVVDWDRKYPRVGNELAATDKYPARNVRPWERSTSSIEAPAVHPLWYQVTPSPTPDALKLPPKSPLPQSQHTGERIGSRPPIQKLRQLNLRSATGSLSPRPTCEVLDDQFTSRKAEKTDTRKHSLVSYLTEGFLRDEIARNLAQADYIRNQNEKREVDERKERRRKEQEKEKAKQERAMAVKKKRLEDVPAYIKDLARNWRERYPGPDKLFRKDFDFGPKTQGDDDDDYCRPLSPHSSCHSLSKAFTNTHSKSLKRQRHDSSNPDVARESPHDRYSTMSSPIPMQRSQPTTPISRSFSSGVGAPEAHPGQLVDFTLHSSPRFEVDYSNKDRILFLTSKYDRNHVLDYFETRAWLTETVAALWTLDTTSKQSSTNRVISRITLRKPKQQ</sequence>
<proteinExistence type="predicted"/>
<accession>A0A6A5RPN7</accession>
<feature type="compositionally biased region" description="Low complexity" evidence="1">
    <location>
        <begin position="140"/>
        <end position="152"/>
    </location>
</feature>